<reference evidence="2 3" key="1">
    <citation type="submission" date="2016-10" db="EMBL/GenBank/DDBJ databases">
        <title>Actinomyces aegypiusis sp. nov., isolated from the Aegypius monachus in Qinghai Tibet Plateau China.</title>
        <authorList>
            <person name="Wang Y."/>
        </authorList>
    </citation>
    <scope>NUCLEOTIDE SEQUENCE [LARGE SCALE GENOMIC DNA]</scope>
    <source>
        <strain evidence="2 3">VUL4_3</strain>
    </source>
</reference>
<organism evidence="2 3">
    <name type="scientific">Boudabousia tangfeifanii</name>
    <dbReference type="NCBI Taxonomy" id="1912795"/>
    <lineage>
        <taxon>Bacteria</taxon>
        <taxon>Bacillati</taxon>
        <taxon>Actinomycetota</taxon>
        <taxon>Actinomycetes</taxon>
        <taxon>Actinomycetales</taxon>
        <taxon>Actinomycetaceae</taxon>
        <taxon>Boudabousia</taxon>
    </lineage>
</organism>
<dbReference type="AlphaFoldDB" id="A0A1D9MJH7"/>
<sequence>MVQEYPLPQPLDEDFEELSAAVKEAALRAEAVSRRIGEQTPESKASTSEAKSKVVSEGKQWGHLRVVDGMAD</sequence>
<keyword evidence="3" id="KW-1185">Reference proteome</keyword>
<dbReference type="Proteomes" id="UP000176288">
    <property type="component" value="Chromosome"/>
</dbReference>
<evidence type="ECO:0000313" key="3">
    <source>
        <dbReference type="Proteomes" id="UP000176288"/>
    </source>
</evidence>
<proteinExistence type="predicted"/>
<protein>
    <submittedName>
        <fullName evidence="2">Uncharacterized protein</fullName>
    </submittedName>
</protein>
<evidence type="ECO:0000256" key="1">
    <source>
        <dbReference type="SAM" id="MobiDB-lite"/>
    </source>
</evidence>
<name>A0A1D9MJH7_9ACTO</name>
<feature type="region of interest" description="Disordered" evidence="1">
    <location>
        <begin position="32"/>
        <end position="57"/>
    </location>
</feature>
<accession>A0A1D9MJH7</accession>
<gene>
    <name evidence="2" type="ORF">BK816_03410</name>
</gene>
<dbReference type="KEGG" id="avu:BK816_03410"/>
<dbReference type="EMBL" id="CP017812">
    <property type="protein sequence ID" value="AOZ72457.1"/>
    <property type="molecule type" value="Genomic_DNA"/>
</dbReference>
<evidence type="ECO:0000313" key="2">
    <source>
        <dbReference type="EMBL" id="AOZ72457.1"/>
    </source>
</evidence>